<dbReference type="RefSeq" id="WP_281878894.1">
    <property type="nucleotide sequence ID" value="NZ_AP026976.1"/>
</dbReference>
<keyword evidence="1" id="KW-0812">Transmembrane</keyword>
<evidence type="ECO:0000313" key="3">
    <source>
        <dbReference type="Proteomes" id="UP001317870"/>
    </source>
</evidence>
<evidence type="ECO:0000313" key="2">
    <source>
        <dbReference type="EMBL" id="BDT98828.1"/>
    </source>
</evidence>
<keyword evidence="1" id="KW-0472">Membrane</keyword>
<dbReference type="InterPro" id="IPR019099">
    <property type="entry name" value="Uncharacterised_PGPGW_TM"/>
</dbReference>
<protein>
    <submittedName>
        <fullName evidence="2">TIGR02611 family protein</fullName>
    </submittedName>
</protein>
<dbReference type="EMBL" id="AP026978">
    <property type="protein sequence ID" value="BDT98828.1"/>
    <property type="molecule type" value="Genomic_DNA"/>
</dbReference>
<name>A0ABM8CV19_9NOCA</name>
<proteinExistence type="predicted"/>
<feature type="transmembrane region" description="Helical" evidence="1">
    <location>
        <begin position="101"/>
        <end position="130"/>
    </location>
</feature>
<keyword evidence="1" id="KW-1133">Transmembrane helix</keyword>
<evidence type="ECO:0000256" key="1">
    <source>
        <dbReference type="SAM" id="Phobius"/>
    </source>
</evidence>
<dbReference type="Pfam" id="PF09656">
    <property type="entry name" value="PGPGW"/>
    <property type="match status" value="1"/>
</dbReference>
<gene>
    <name evidence="2" type="ORF">IFM12276_18570</name>
</gene>
<feature type="transmembrane region" description="Helical" evidence="1">
    <location>
        <begin position="58"/>
        <end position="80"/>
    </location>
</feature>
<dbReference type="Proteomes" id="UP001317870">
    <property type="component" value="Chromosome"/>
</dbReference>
<sequence length="143" mass="15844">MTADLETSSDDRPTRWRAFRAGLERRPTLYLGYRIVVAVVGVAVLAVGVLAIPYPGPGWAIVFAGLGILATEFAWARKALGWLRDRYRQLMDWYSRQGRAVQVAGAVGTAALVVATLWILGTFGLVGSWIGVEWEWLRSPLQR</sequence>
<organism evidence="2 3">
    <name type="scientific">Nocardia sputorum</name>
    <dbReference type="NCBI Taxonomy" id="2984338"/>
    <lineage>
        <taxon>Bacteria</taxon>
        <taxon>Bacillati</taxon>
        <taxon>Actinomycetota</taxon>
        <taxon>Actinomycetes</taxon>
        <taxon>Mycobacteriales</taxon>
        <taxon>Nocardiaceae</taxon>
        <taxon>Nocardia</taxon>
    </lineage>
</organism>
<dbReference type="NCBIfam" id="TIGR02611">
    <property type="entry name" value="TIGR02611 family protein"/>
    <property type="match status" value="1"/>
</dbReference>
<accession>A0ABM8CV19</accession>
<reference evidence="2 3" key="1">
    <citation type="submission" date="2022-11" db="EMBL/GenBank/DDBJ databases">
        <title>Genome Sequencing of Nocardia sp. ON39_IFM12276 and assembly.</title>
        <authorList>
            <person name="Shimojima M."/>
            <person name="Toyokawa M."/>
            <person name="Uesaka K."/>
        </authorList>
    </citation>
    <scope>NUCLEOTIDE SEQUENCE [LARGE SCALE GENOMIC DNA]</scope>
    <source>
        <strain evidence="2 3">IFM 12276</strain>
    </source>
</reference>
<dbReference type="InterPro" id="IPR013434">
    <property type="entry name" value="CHP02611"/>
</dbReference>
<keyword evidence="3" id="KW-1185">Reference proteome</keyword>
<feature type="transmembrane region" description="Helical" evidence="1">
    <location>
        <begin position="31"/>
        <end position="52"/>
    </location>
</feature>